<dbReference type="Pfam" id="PF05340">
    <property type="entry name" value="DUF740"/>
    <property type="match status" value="2"/>
</dbReference>
<evidence type="ECO:0000313" key="3">
    <source>
        <dbReference type="Proteomes" id="UP000541444"/>
    </source>
</evidence>
<dbReference type="InterPro" id="IPR008004">
    <property type="entry name" value="OCTOPUS-like"/>
</dbReference>
<name>A0A7J7MFB5_9MAGN</name>
<comment type="caution">
    <text evidence="2">The sequence shown here is derived from an EMBL/GenBank/DDBJ whole genome shotgun (WGS) entry which is preliminary data.</text>
</comment>
<dbReference type="PANTHER" id="PTHR31659">
    <property type="entry name" value="PROTEIN: UPF0503-LIKE PROTEIN, PUTATIVE (DUF740)-RELATED"/>
    <property type="match status" value="1"/>
</dbReference>
<protein>
    <submittedName>
        <fullName evidence="2">Uncharacterized protein</fullName>
    </submittedName>
</protein>
<dbReference type="Proteomes" id="UP000541444">
    <property type="component" value="Unassembled WGS sequence"/>
</dbReference>
<dbReference type="PANTHER" id="PTHR31659:SF0">
    <property type="entry name" value="EMB|CAB61945.1"/>
    <property type="match status" value="1"/>
</dbReference>
<feature type="region of interest" description="Disordered" evidence="1">
    <location>
        <begin position="1"/>
        <end position="24"/>
    </location>
</feature>
<accession>A0A7J7MFB5</accession>
<dbReference type="OrthoDB" id="758624at2759"/>
<sequence length="531" mass="59555">MSHRGQPPPSYHRPCNLHPNRSQSQTNSTAFCASCLRERLSNVASLHPPLPLPQQQTLITLNTITNTNPKTLISASASASTLPLYEQLRRTKSFSCSKRDGFASFVEPQRKSCDVRVRNTLWELFGKEGIEGFRDLRGEEEIRVSNVNVIGDRIEEIGEEIDDDQGEGVEGGKTVKDLIDLDLGTKMSNSNGDFRGKSGSFWAAASVFSKKLQKWRSKQQVKKQNGVVGGRVGIMQVERLYSEVGDYGFGRRSCDIDPRVSFDNPRYSLDEPRASCDGYLNFRQLPRVPPMVSVVEDVPTLPVIRTGIPVDDENAPGGSAQTRDYYSDSSQRRRRSFDHSNSKRNRLSEYDDIKSMIPNAKVSPVSNYHFQKTTLLVSDINSRNSNSDSVKEDCSLGIVDKDDKKFRRWKNIWGLINRGNVNKHEEKYRGHNGEAKGAINGVLRRNSSVGSQNSLNVADVIGGGSAEANGHAKKSREEVLIERNQSARYSPNHLDNNGLLRFYLTPLRRSRTTKSRSNSSHSFARSILRLY</sequence>
<proteinExistence type="predicted"/>
<gene>
    <name evidence="2" type="ORF">GIB67_027347</name>
</gene>
<organism evidence="2 3">
    <name type="scientific">Kingdonia uniflora</name>
    <dbReference type="NCBI Taxonomy" id="39325"/>
    <lineage>
        <taxon>Eukaryota</taxon>
        <taxon>Viridiplantae</taxon>
        <taxon>Streptophyta</taxon>
        <taxon>Embryophyta</taxon>
        <taxon>Tracheophyta</taxon>
        <taxon>Spermatophyta</taxon>
        <taxon>Magnoliopsida</taxon>
        <taxon>Ranunculales</taxon>
        <taxon>Circaeasteraceae</taxon>
        <taxon>Kingdonia</taxon>
    </lineage>
</organism>
<dbReference type="EMBL" id="JACGCM010001560">
    <property type="protein sequence ID" value="KAF6153480.1"/>
    <property type="molecule type" value="Genomic_DNA"/>
</dbReference>
<feature type="region of interest" description="Disordered" evidence="1">
    <location>
        <begin position="306"/>
        <end position="345"/>
    </location>
</feature>
<evidence type="ECO:0000256" key="1">
    <source>
        <dbReference type="SAM" id="MobiDB-lite"/>
    </source>
</evidence>
<keyword evidence="3" id="KW-1185">Reference proteome</keyword>
<feature type="compositionally biased region" description="Pro residues" evidence="1">
    <location>
        <begin position="1"/>
        <end position="11"/>
    </location>
</feature>
<evidence type="ECO:0000313" key="2">
    <source>
        <dbReference type="EMBL" id="KAF6153480.1"/>
    </source>
</evidence>
<dbReference type="AlphaFoldDB" id="A0A7J7MFB5"/>
<reference evidence="2 3" key="1">
    <citation type="journal article" date="2020" name="IScience">
        <title>Genome Sequencing of the Endangered Kingdonia uniflora (Circaeasteraceae, Ranunculales) Reveals Potential Mechanisms of Evolutionary Specialization.</title>
        <authorList>
            <person name="Sun Y."/>
            <person name="Deng T."/>
            <person name="Zhang A."/>
            <person name="Moore M.J."/>
            <person name="Landis J.B."/>
            <person name="Lin N."/>
            <person name="Zhang H."/>
            <person name="Zhang X."/>
            <person name="Huang J."/>
            <person name="Zhang X."/>
            <person name="Sun H."/>
            <person name="Wang H."/>
        </authorList>
    </citation>
    <scope>NUCLEOTIDE SEQUENCE [LARGE SCALE GENOMIC DNA]</scope>
    <source>
        <strain evidence="2">TB1705</strain>
        <tissue evidence="2">Leaf</tissue>
    </source>
</reference>